<feature type="region of interest" description="Disordered" evidence="1">
    <location>
        <begin position="236"/>
        <end position="257"/>
    </location>
</feature>
<dbReference type="Pfam" id="PF07713">
    <property type="entry name" value="DUF1604"/>
    <property type="match status" value="1"/>
</dbReference>
<feature type="region of interest" description="Disordered" evidence="1">
    <location>
        <begin position="682"/>
        <end position="701"/>
    </location>
</feature>
<dbReference type="OrthoDB" id="20507at2759"/>
<feature type="region of interest" description="Disordered" evidence="1">
    <location>
        <begin position="581"/>
        <end position="610"/>
    </location>
</feature>
<dbReference type="HOGENOM" id="CLU_008613_3_0_1"/>
<reference evidence="3 4" key="1">
    <citation type="journal article" date="2012" name="PLoS Pathog.">
        <title>Diverse lifestyles and strategies of plant pathogenesis encoded in the genomes of eighteen Dothideomycetes fungi.</title>
        <authorList>
            <person name="Ohm R.A."/>
            <person name="Feau N."/>
            <person name="Henrissat B."/>
            <person name="Schoch C.L."/>
            <person name="Horwitz B.A."/>
            <person name="Barry K.W."/>
            <person name="Condon B.J."/>
            <person name="Copeland A.C."/>
            <person name="Dhillon B."/>
            <person name="Glaser F."/>
            <person name="Hesse C.N."/>
            <person name="Kosti I."/>
            <person name="LaButti K."/>
            <person name="Lindquist E.A."/>
            <person name="Lucas S."/>
            <person name="Salamov A.A."/>
            <person name="Bradshaw R.E."/>
            <person name="Ciuffetti L."/>
            <person name="Hamelin R.C."/>
            <person name="Kema G.H.J."/>
            <person name="Lawrence C."/>
            <person name="Scott J.A."/>
            <person name="Spatafora J.W."/>
            <person name="Turgeon B.G."/>
            <person name="de Wit P.J.G.M."/>
            <person name="Zhong S."/>
            <person name="Goodwin S.B."/>
            <person name="Grigoriev I.V."/>
        </authorList>
    </citation>
    <scope>NUCLEOTIDE SEQUENCE [LARGE SCALE GENOMIC DNA]</scope>
    <source>
        <strain evidence="3 4">UAMH 10762</strain>
    </source>
</reference>
<feature type="region of interest" description="Disordered" evidence="1">
    <location>
        <begin position="377"/>
        <end position="407"/>
    </location>
</feature>
<dbReference type="Pfam" id="PF26093">
    <property type="entry name" value="HTH_TGH"/>
    <property type="match status" value="1"/>
</dbReference>
<dbReference type="GO" id="GO:0005634">
    <property type="term" value="C:nucleus"/>
    <property type="evidence" value="ECO:0007669"/>
    <property type="project" value="TreeGrafter"/>
</dbReference>
<protein>
    <recommendedName>
        <fullName evidence="2">G-patch domain-containing protein</fullName>
    </recommendedName>
</protein>
<name>M2NNN6_BAUPA</name>
<feature type="compositionally biased region" description="Gly residues" evidence="1">
    <location>
        <begin position="683"/>
        <end position="692"/>
    </location>
</feature>
<dbReference type="KEGG" id="bcom:BAUCODRAFT_29229"/>
<proteinExistence type="predicted"/>
<dbReference type="eggNOG" id="KOG2138">
    <property type="taxonomic scope" value="Eukaryota"/>
</dbReference>
<gene>
    <name evidence="3" type="ORF">BAUCODRAFT_29229</name>
</gene>
<feature type="non-terminal residue" evidence="3">
    <location>
        <position position="738"/>
    </location>
</feature>
<feature type="region of interest" description="Disordered" evidence="1">
    <location>
        <begin position="188"/>
        <end position="207"/>
    </location>
</feature>
<dbReference type="PANTHER" id="PTHR13384">
    <property type="entry name" value="G PATCH DOMAIN-CONTAINING PROTEIN 1"/>
    <property type="match status" value="1"/>
</dbReference>
<feature type="compositionally biased region" description="Basic and acidic residues" evidence="1">
    <location>
        <begin position="594"/>
        <end position="609"/>
    </location>
</feature>
<feature type="region of interest" description="Disordered" evidence="1">
    <location>
        <begin position="452"/>
        <end position="477"/>
    </location>
</feature>
<dbReference type="SMART" id="SM00443">
    <property type="entry name" value="G_patch"/>
    <property type="match status" value="1"/>
</dbReference>
<keyword evidence="4" id="KW-1185">Reference proteome</keyword>
<feature type="region of interest" description="Disordered" evidence="1">
    <location>
        <begin position="1"/>
        <end position="41"/>
    </location>
</feature>
<dbReference type="GeneID" id="19110881"/>
<dbReference type="OMA" id="QLWQQHA"/>
<dbReference type="Proteomes" id="UP000011761">
    <property type="component" value="Unassembled WGS sequence"/>
</dbReference>
<dbReference type="PANTHER" id="PTHR13384:SF19">
    <property type="entry name" value="G PATCH DOMAIN-CONTAINING PROTEIN 1"/>
    <property type="match status" value="1"/>
</dbReference>
<dbReference type="PROSITE" id="PS50174">
    <property type="entry name" value="G_PATCH"/>
    <property type="match status" value="1"/>
</dbReference>
<sequence>MSFKKRSRTAFEADAASNAGPPPHAPYALYGTPLPAPRDADARDDGTYLPIWKQEVTDERGRKRLHGAFTGGWSAGYFNTVGSKEGWTPATFVSSRSKRVHDGDGGRGQTPTPTQTRVKGQRVEDFMDEEDLAERAEGQRLELEGSFAGLGRAAAGGGDGGERGGMFSDLFRTSGDETMGVKLLQRMGWRPGQGVGPKVRRKAKGDEKGEVHLFAPEDSRMVSFERKTDRKGLGYAGEGRLEGHGGVASQAHEDDGDERDARILEMNRSKLLKKPAKTKKTGFGVGVLNDTGSDDEDPYAIGPQISYNRVIGGDKGKNKKKGGLIAGSTNPATPVKPTFTSKKLTQQVATLPGFRKCHDGRLPLDGFVLSLAPLTLSDSHPPPEVPSTWTSSKLQPDSKSADTSANPYKSTTAVAKTSTLTPTSRATLLGEQPLPGKSVFDFLSPATRDRLATASGNSNLPPARSEGAPAGYTPNSEDQRRTLWDLIPPLEKSTAEAALNRWSDAGWMPYAEDEGKRARYRAFLSLRAGLHASLPERGKGMSVEDWARELREFAQAAAVFRPISGLMAARFTTSTGTARLASDAAEAGSGNGQREGEGSRGEDPAEEAARVGMYGPLTRVRLPFYPTRLLCKRFGVKPPVDTRVDGDGSDGGGGIGKSRLDVVVSQASLNRMMEAKWSTPGFVSGGVEGTEMGGERDGREAVGVQQSVEIDAEKNEALEGQRAGEAVFKAIFGSDDED</sequence>
<feature type="region of interest" description="Disordered" evidence="1">
    <location>
        <begin position="95"/>
        <end position="119"/>
    </location>
</feature>
<evidence type="ECO:0000256" key="1">
    <source>
        <dbReference type="SAM" id="MobiDB-lite"/>
    </source>
</evidence>
<dbReference type="AlphaFoldDB" id="M2NNN6"/>
<evidence type="ECO:0000313" key="3">
    <source>
        <dbReference type="EMBL" id="EMD00851.1"/>
    </source>
</evidence>
<dbReference type="InterPro" id="IPR000467">
    <property type="entry name" value="G_patch_dom"/>
</dbReference>
<dbReference type="RefSeq" id="XP_007672035.1">
    <property type="nucleotide sequence ID" value="XM_007673845.1"/>
</dbReference>
<accession>M2NNN6</accession>
<evidence type="ECO:0000313" key="4">
    <source>
        <dbReference type="Proteomes" id="UP000011761"/>
    </source>
</evidence>
<feature type="compositionally biased region" description="Polar residues" evidence="1">
    <location>
        <begin position="387"/>
        <end position="407"/>
    </location>
</feature>
<organism evidence="3 4">
    <name type="scientific">Baudoinia panamericana (strain UAMH 10762)</name>
    <name type="common">Angels' share fungus</name>
    <name type="synonym">Baudoinia compniacensis (strain UAMH 10762)</name>
    <dbReference type="NCBI Taxonomy" id="717646"/>
    <lineage>
        <taxon>Eukaryota</taxon>
        <taxon>Fungi</taxon>
        <taxon>Dikarya</taxon>
        <taxon>Ascomycota</taxon>
        <taxon>Pezizomycotina</taxon>
        <taxon>Dothideomycetes</taxon>
        <taxon>Dothideomycetidae</taxon>
        <taxon>Mycosphaerellales</taxon>
        <taxon>Teratosphaeriaceae</taxon>
        <taxon>Baudoinia</taxon>
    </lineage>
</organism>
<evidence type="ECO:0000259" key="2">
    <source>
        <dbReference type="PROSITE" id="PS50174"/>
    </source>
</evidence>
<dbReference type="STRING" id="717646.M2NNN6"/>
<dbReference type="GO" id="GO:0003723">
    <property type="term" value="F:RNA binding"/>
    <property type="evidence" value="ECO:0007669"/>
    <property type="project" value="TreeGrafter"/>
</dbReference>
<dbReference type="EMBL" id="KB445550">
    <property type="protein sequence ID" value="EMD00851.1"/>
    <property type="molecule type" value="Genomic_DNA"/>
</dbReference>
<dbReference type="GO" id="GO:0006397">
    <property type="term" value="P:mRNA processing"/>
    <property type="evidence" value="ECO:0007669"/>
    <property type="project" value="InterPro"/>
</dbReference>
<dbReference type="InterPro" id="IPR011666">
    <property type="entry name" value="DUF1604"/>
</dbReference>
<dbReference type="Pfam" id="PF01585">
    <property type="entry name" value="G-patch"/>
    <property type="match status" value="1"/>
</dbReference>
<feature type="domain" description="G-patch" evidence="2">
    <location>
        <begin position="176"/>
        <end position="238"/>
    </location>
</feature>